<evidence type="ECO:0000256" key="9">
    <source>
        <dbReference type="ARBA" id="ARBA00023002"/>
    </source>
</evidence>
<evidence type="ECO:0000256" key="6">
    <source>
        <dbReference type="ARBA" id="ARBA00022694"/>
    </source>
</evidence>
<dbReference type="PANTHER" id="PTHR45846:SF1">
    <property type="entry name" value="TRNA-DIHYDROURIDINE(47) SYNTHASE [NAD(P)(+)]-LIKE"/>
    <property type="match status" value="1"/>
</dbReference>
<comment type="caution">
    <text evidence="14">The sequence shown here is derived from an EMBL/GenBank/DDBJ whole genome shotgun (WGS) entry which is preliminary data.</text>
</comment>
<evidence type="ECO:0000256" key="8">
    <source>
        <dbReference type="ARBA" id="ARBA00022884"/>
    </source>
</evidence>
<dbReference type="CDD" id="cd02801">
    <property type="entry name" value="DUS_like_FMN"/>
    <property type="match status" value="1"/>
</dbReference>
<evidence type="ECO:0000256" key="1">
    <source>
        <dbReference type="ARBA" id="ARBA00001917"/>
    </source>
</evidence>
<evidence type="ECO:0000256" key="4">
    <source>
        <dbReference type="ARBA" id="ARBA00022630"/>
    </source>
</evidence>
<evidence type="ECO:0000256" key="3">
    <source>
        <dbReference type="ARBA" id="ARBA00022555"/>
    </source>
</evidence>
<evidence type="ECO:0000256" key="2">
    <source>
        <dbReference type="ARBA" id="ARBA00002790"/>
    </source>
</evidence>
<reference evidence="15" key="1">
    <citation type="journal article" date="2021" name="Syst. Appl. Microbiol.">
        <title>Roseomonas hellenica sp. nov., isolated from roots of wild-growing Alkanna tinctoria.</title>
        <authorList>
            <person name="Rat A."/>
            <person name="Naranjo H.D."/>
            <person name="Lebbe L."/>
            <person name="Cnockaert M."/>
            <person name="Krigas N."/>
            <person name="Grigoriadou K."/>
            <person name="Maloupa E."/>
            <person name="Willems A."/>
        </authorList>
    </citation>
    <scope>NUCLEOTIDE SEQUENCE [LARGE SCALE GENOMIC DNA]</scope>
    <source>
        <strain evidence="15">LMG 31159</strain>
    </source>
</reference>
<keyword evidence="7" id="KW-0521">NADP</keyword>
<comment type="similarity">
    <text evidence="12">Belongs to the dus family.</text>
</comment>
<dbReference type="SUPFAM" id="SSF51395">
    <property type="entry name" value="FMN-linked oxidoreductases"/>
    <property type="match status" value="1"/>
</dbReference>
<dbReference type="PIRSF" id="PIRSF006621">
    <property type="entry name" value="Dus"/>
    <property type="match status" value="1"/>
</dbReference>
<dbReference type="Gene3D" id="1.10.1200.80">
    <property type="entry name" value="Putative flavin oxidoreducatase, domain 2"/>
    <property type="match status" value="1"/>
</dbReference>
<comment type="catalytic activity">
    <reaction evidence="11">
        <text>a 5,6-dihydrouridine in tRNA + NAD(+) = a uridine in tRNA + NADH + H(+)</text>
        <dbReference type="Rhea" id="RHEA:54452"/>
        <dbReference type="Rhea" id="RHEA-COMP:13339"/>
        <dbReference type="Rhea" id="RHEA-COMP:13887"/>
        <dbReference type="ChEBI" id="CHEBI:15378"/>
        <dbReference type="ChEBI" id="CHEBI:57540"/>
        <dbReference type="ChEBI" id="CHEBI:57945"/>
        <dbReference type="ChEBI" id="CHEBI:65315"/>
        <dbReference type="ChEBI" id="CHEBI:74443"/>
    </reaction>
</comment>
<evidence type="ECO:0000313" key="15">
    <source>
        <dbReference type="Proteomes" id="UP000698752"/>
    </source>
</evidence>
<evidence type="ECO:0000256" key="7">
    <source>
        <dbReference type="ARBA" id="ARBA00022857"/>
    </source>
</evidence>
<keyword evidence="5 12" id="KW-0288">FMN</keyword>
<keyword evidence="15" id="KW-1185">Reference proteome</keyword>
<keyword evidence="6 12" id="KW-0819">tRNA processing</keyword>
<dbReference type="InterPro" id="IPR013785">
    <property type="entry name" value="Aldolase_TIM"/>
</dbReference>
<dbReference type="PANTHER" id="PTHR45846">
    <property type="entry name" value="TRNA-DIHYDROURIDINE(47) SYNTHASE [NAD(P)(+)]-LIKE"/>
    <property type="match status" value="1"/>
</dbReference>
<dbReference type="Proteomes" id="UP000698752">
    <property type="component" value="Unassembled WGS sequence"/>
</dbReference>
<dbReference type="InterPro" id="IPR004652">
    <property type="entry name" value="DusB-like"/>
</dbReference>
<comment type="catalytic activity">
    <reaction evidence="10">
        <text>a 5,6-dihydrouridine in tRNA + NADP(+) = a uridine in tRNA + NADPH + H(+)</text>
        <dbReference type="Rhea" id="RHEA:23624"/>
        <dbReference type="Rhea" id="RHEA-COMP:13339"/>
        <dbReference type="Rhea" id="RHEA-COMP:13887"/>
        <dbReference type="ChEBI" id="CHEBI:15378"/>
        <dbReference type="ChEBI" id="CHEBI:57783"/>
        <dbReference type="ChEBI" id="CHEBI:58349"/>
        <dbReference type="ChEBI" id="CHEBI:65315"/>
        <dbReference type="ChEBI" id="CHEBI:74443"/>
    </reaction>
</comment>
<dbReference type="InterPro" id="IPR035587">
    <property type="entry name" value="DUS-like_FMN-bd"/>
</dbReference>
<accession>A0ABS5ELG3</accession>
<dbReference type="NCBIfam" id="TIGR00737">
    <property type="entry name" value="nifR3_yhdG"/>
    <property type="match status" value="1"/>
</dbReference>
<dbReference type="EC" id="1.3.1.-" evidence="12"/>
<evidence type="ECO:0000256" key="10">
    <source>
        <dbReference type="ARBA" id="ARBA00048205"/>
    </source>
</evidence>
<dbReference type="PROSITE" id="PS01136">
    <property type="entry name" value="UPF0034"/>
    <property type="match status" value="1"/>
</dbReference>
<evidence type="ECO:0000313" key="14">
    <source>
        <dbReference type="EMBL" id="MBR0651869.1"/>
    </source>
</evidence>
<gene>
    <name evidence="14" type="primary">dusB</name>
    <name evidence="14" type="ORF">GXW78_19530</name>
</gene>
<comment type="function">
    <text evidence="2 12">Catalyzes the synthesis of 5,6-dihydrouridine (D), a modified base found in the D-loop of most tRNAs, via the reduction of the C5-C6 double bond in target uridines.</text>
</comment>
<dbReference type="Gene3D" id="3.20.20.70">
    <property type="entry name" value="Aldolase class I"/>
    <property type="match status" value="1"/>
</dbReference>
<comment type="cofactor">
    <cofactor evidence="1 12">
        <name>FMN</name>
        <dbReference type="ChEBI" id="CHEBI:58210"/>
    </cofactor>
</comment>
<keyword evidence="4 12" id="KW-0285">Flavoprotein</keyword>
<sequence length="353" mass="38016">MSNHCASGLAPIRLGDAVIETPVILAPMSGVTDLPFRRLARALGAPMVVSEMIASQAMIRTNRQTLKMAEVDGFGGPASVQLAGCEAEAMAEAARLVVDRGAAVVDINFGCPVKKVAVGQSAGSALMRDEIAAARILEATVKAVSVPVTLKMRMGWDHNSLNAPRLARIAEESGIRMVTVHGRTRQMFYTGTADWDFIRGVKEAVSIPVIANGDILTIEDAEEALRRSGADGVMIGRGCYGRPWLPAVVAKRLRGEAAEEPDLAEQKRILLDHYRDMLEHHGDSPGVRLARKHVAWYSKGLPGSAEFRVAVNRCETADAVLDLVHAFYDPLIECGVEAVRDAFREAGDERIAA</sequence>
<keyword evidence="8" id="KW-0694">RNA-binding</keyword>
<organism evidence="14 15">
    <name type="scientific">Neoroseomonas terrae</name>
    <dbReference type="NCBI Taxonomy" id="424799"/>
    <lineage>
        <taxon>Bacteria</taxon>
        <taxon>Pseudomonadati</taxon>
        <taxon>Pseudomonadota</taxon>
        <taxon>Alphaproteobacteria</taxon>
        <taxon>Acetobacterales</taxon>
        <taxon>Acetobacteraceae</taxon>
        <taxon>Neoroseomonas</taxon>
    </lineage>
</organism>
<dbReference type="RefSeq" id="WP_211870588.1">
    <property type="nucleotide sequence ID" value="NZ_JAAEDI010000022.1"/>
</dbReference>
<evidence type="ECO:0000256" key="11">
    <source>
        <dbReference type="ARBA" id="ARBA00048802"/>
    </source>
</evidence>
<proteinExistence type="inferred from homology"/>
<keyword evidence="3" id="KW-0820">tRNA-binding</keyword>
<dbReference type="InterPro" id="IPR024036">
    <property type="entry name" value="tRNA-dHydroUridine_Synthase_C"/>
</dbReference>
<dbReference type="EMBL" id="JAAEDI010000022">
    <property type="protein sequence ID" value="MBR0651869.1"/>
    <property type="molecule type" value="Genomic_DNA"/>
</dbReference>
<evidence type="ECO:0000259" key="13">
    <source>
        <dbReference type="Pfam" id="PF01207"/>
    </source>
</evidence>
<protein>
    <recommendedName>
        <fullName evidence="12">tRNA-dihydrouridine synthase</fullName>
        <ecNumber evidence="12">1.3.1.-</ecNumber>
    </recommendedName>
</protein>
<dbReference type="InterPro" id="IPR001269">
    <property type="entry name" value="DUS_fam"/>
</dbReference>
<evidence type="ECO:0000256" key="5">
    <source>
        <dbReference type="ARBA" id="ARBA00022643"/>
    </source>
</evidence>
<keyword evidence="9 12" id="KW-0560">Oxidoreductase</keyword>
<name>A0ABS5ELG3_9PROT</name>
<evidence type="ECO:0000256" key="12">
    <source>
        <dbReference type="PIRNR" id="PIRNR006621"/>
    </source>
</evidence>
<feature type="domain" description="DUS-like FMN-binding" evidence="13">
    <location>
        <begin position="24"/>
        <end position="324"/>
    </location>
</feature>
<dbReference type="InterPro" id="IPR018517">
    <property type="entry name" value="tRNA_hU_synthase_CS"/>
</dbReference>
<dbReference type="Pfam" id="PF01207">
    <property type="entry name" value="Dus"/>
    <property type="match status" value="1"/>
</dbReference>